<evidence type="ECO:0000313" key="2">
    <source>
        <dbReference type="Proteomes" id="UP000265520"/>
    </source>
</evidence>
<name>A0A392WDA5_9FABA</name>
<dbReference type="Proteomes" id="UP000265520">
    <property type="component" value="Unassembled WGS sequence"/>
</dbReference>
<dbReference type="GO" id="GO:0005811">
    <property type="term" value="C:lipid droplet"/>
    <property type="evidence" value="ECO:0007669"/>
    <property type="project" value="InterPro"/>
</dbReference>
<dbReference type="InterPro" id="IPR018333">
    <property type="entry name" value="Squalene_cyclase"/>
</dbReference>
<keyword evidence="2" id="KW-1185">Reference proteome</keyword>
<accession>A0A392WDA5</accession>
<dbReference type="GO" id="GO:0016104">
    <property type="term" value="P:triterpenoid biosynthetic process"/>
    <property type="evidence" value="ECO:0007669"/>
    <property type="project" value="InterPro"/>
</dbReference>
<dbReference type="Gene3D" id="1.50.10.20">
    <property type="match status" value="1"/>
</dbReference>
<organism evidence="1 2">
    <name type="scientific">Trifolium medium</name>
    <dbReference type="NCBI Taxonomy" id="97028"/>
    <lineage>
        <taxon>Eukaryota</taxon>
        <taxon>Viridiplantae</taxon>
        <taxon>Streptophyta</taxon>
        <taxon>Embryophyta</taxon>
        <taxon>Tracheophyta</taxon>
        <taxon>Spermatophyta</taxon>
        <taxon>Magnoliopsida</taxon>
        <taxon>eudicotyledons</taxon>
        <taxon>Gunneridae</taxon>
        <taxon>Pentapetalae</taxon>
        <taxon>rosids</taxon>
        <taxon>fabids</taxon>
        <taxon>Fabales</taxon>
        <taxon>Fabaceae</taxon>
        <taxon>Papilionoideae</taxon>
        <taxon>50 kb inversion clade</taxon>
        <taxon>NPAAA clade</taxon>
        <taxon>Hologalegina</taxon>
        <taxon>IRL clade</taxon>
        <taxon>Trifolieae</taxon>
        <taxon>Trifolium</taxon>
    </lineage>
</organism>
<sequence length="65" mass="7316">QAALILSKMPSDLVGEKLETERFYDAVNVILSLQSSNGGFSAWEPQNAYSWLEVGYEVNLTRHKN</sequence>
<dbReference type="AlphaFoldDB" id="A0A392WDA5"/>
<proteinExistence type="predicted"/>
<dbReference type="SUPFAM" id="SSF81853">
    <property type="entry name" value="Family 10 polysaccharide lyase"/>
    <property type="match status" value="1"/>
</dbReference>
<comment type="caution">
    <text evidence="1">The sequence shown here is derived from an EMBL/GenBank/DDBJ whole genome shotgun (WGS) entry which is preliminary data.</text>
</comment>
<evidence type="ECO:0000313" key="1">
    <source>
        <dbReference type="EMBL" id="MCI97051.1"/>
    </source>
</evidence>
<dbReference type="PANTHER" id="PTHR11764">
    <property type="entry name" value="TERPENE CYCLASE/MUTASE FAMILY MEMBER"/>
    <property type="match status" value="1"/>
</dbReference>
<reference evidence="1 2" key="1">
    <citation type="journal article" date="2018" name="Front. Plant Sci.">
        <title>Red Clover (Trifolium pratense) and Zigzag Clover (T. medium) - A Picture of Genomic Similarities and Differences.</title>
        <authorList>
            <person name="Dluhosova J."/>
            <person name="Istvanek J."/>
            <person name="Nedelnik J."/>
            <person name="Repkova J."/>
        </authorList>
    </citation>
    <scope>NUCLEOTIDE SEQUENCE [LARGE SCALE GENOMIC DNA]</scope>
    <source>
        <strain evidence="2">cv. 10/8</strain>
        <tissue evidence="1">Leaf</tissue>
    </source>
</reference>
<dbReference type="GO" id="GO:0016866">
    <property type="term" value="F:intramolecular transferase activity"/>
    <property type="evidence" value="ECO:0007669"/>
    <property type="project" value="InterPro"/>
</dbReference>
<dbReference type="PANTHER" id="PTHR11764:SF19">
    <property type="entry name" value="TERPENE CYCLASE_MUTASE FAMILY MEMBER"/>
    <property type="match status" value="1"/>
</dbReference>
<dbReference type="EMBL" id="LXQA011431354">
    <property type="protein sequence ID" value="MCI97051.1"/>
    <property type="molecule type" value="Genomic_DNA"/>
</dbReference>
<feature type="non-terminal residue" evidence="1">
    <location>
        <position position="1"/>
    </location>
</feature>
<protein>
    <submittedName>
        <fullName evidence="1">Cycloartenol synthase</fullName>
    </submittedName>
</protein>